<comment type="caution">
    <text evidence="3">The sequence shown here is derived from an EMBL/GenBank/DDBJ whole genome shotgun (WGS) entry which is preliminary data.</text>
</comment>
<dbReference type="InterPro" id="IPR036165">
    <property type="entry name" value="YefM-like_sf"/>
</dbReference>
<dbReference type="EMBL" id="MFLZ01000012">
    <property type="protein sequence ID" value="OGG80201.1"/>
    <property type="molecule type" value="Genomic_DNA"/>
</dbReference>
<comment type="similarity">
    <text evidence="1 2">Belongs to the phD/YefM antitoxin family.</text>
</comment>
<reference evidence="3 4" key="1">
    <citation type="journal article" date="2016" name="Nat. Commun.">
        <title>Thousands of microbial genomes shed light on interconnected biogeochemical processes in an aquifer system.</title>
        <authorList>
            <person name="Anantharaman K."/>
            <person name="Brown C.T."/>
            <person name="Hug L.A."/>
            <person name="Sharon I."/>
            <person name="Castelle C.J."/>
            <person name="Probst A.J."/>
            <person name="Thomas B.C."/>
            <person name="Singh A."/>
            <person name="Wilkins M.J."/>
            <person name="Karaoz U."/>
            <person name="Brodie E.L."/>
            <person name="Williams K.H."/>
            <person name="Hubbard S.S."/>
            <person name="Banfield J.F."/>
        </authorList>
    </citation>
    <scope>NUCLEOTIDE SEQUENCE [LARGE SCALE GENOMIC DNA]</scope>
</reference>
<evidence type="ECO:0000313" key="4">
    <source>
        <dbReference type="Proteomes" id="UP000177372"/>
    </source>
</evidence>
<dbReference type="SUPFAM" id="SSF143120">
    <property type="entry name" value="YefM-like"/>
    <property type="match status" value="1"/>
</dbReference>
<gene>
    <name evidence="3" type="ORF">A3A39_02940</name>
</gene>
<comment type="function">
    <text evidence="2">Antitoxin component of a type II toxin-antitoxin (TA) system.</text>
</comment>
<organism evidence="3 4">
    <name type="scientific">Candidatus Kaiserbacteria bacterium RIFCSPLOWO2_01_FULL_54_13</name>
    <dbReference type="NCBI Taxonomy" id="1798512"/>
    <lineage>
        <taxon>Bacteria</taxon>
        <taxon>Candidatus Kaiseribacteriota</taxon>
    </lineage>
</organism>
<dbReference type="AlphaFoldDB" id="A0A1F6F2Y0"/>
<name>A0A1F6F2Y0_9BACT</name>
<dbReference type="InterPro" id="IPR006442">
    <property type="entry name" value="Antitoxin_Phd/YefM"/>
</dbReference>
<proteinExistence type="inferred from homology"/>
<dbReference type="Pfam" id="PF02604">
    <property type="entry name" value="PhdYeFM_antitox"/>
    <property type="match status" value="1"/>
</dbReference>
<evidence type="ECO:0000313" key="3">
    <source>
        <dbReference type="EMBL" id="OGG80201.1"/>
    </source>
</evidence>
<sequence length="90" mass="10306">MAKVTIIPAREAKNRFGELLDSVQRQPVIITKKGRPVARMIAFVDPKRFREVEDQIWGERAMKAEKEGTIGVAASRRLMKRILDADTRSR</sequence>
<dbReference type="Proteomes" id="UP000177372">
    <property type="component" value="Unassembled WGS sequence"/>
</dbReference>
<dbReference type="STRING" id="1798512.A3A39_02940"/>
<accession>A0A1F6F2Y0</accession>
<evidence type="ECO:0000256" key="2">
    <source>
        <dbReference type="RuleBase" id="RU362080"/>
    </source>
</evidence>
<dbReference type="NCBIfam" id="TIGR01552">
    <property type="entry name" value="phd_fam"/>
    <property type="match status" value="1"/>
</dbReference>
<evidence type="ECO:0000256" key="1">
    <source>
        <dbReference type="ARBA" id="ARBA00009981"/>
    </source>
</evidence>
<dbReference type="Gene3D" id="3.40.1620.10">
    <property type="entry name" value="YefM-like domain"/>
    <property type="match status" value="1"/>
</dbReference>
<protein>
    <recommendedName>
        <fullName evidence="2">Antitoxin</fullName>
    </recommendedName>
</protein>